<dbReference type="Gene3D" id="3.30.200.20">
    <property type="entry name" value="Phosphorylase Kinase, domain 1"/>
    <property type="match status" value="1"/>
</dbReference>
<feature type="compositionally biased region" description="Low complexity" evidence="2">
    <location>
        <begin position="1398"/>
        <end position="1414"/>
    </location>
</feature>
<dbReference type="GO" id="GO:0004674">
    <property type="term" value="F:protein serine/threonine kinase activity"/>
    <property type="evidence" value="ECO:0007669"/>
    <property type="project" value="TreeGrafter"/>
</dbReference>
<feature type="compositionally biased region" description="Low complexity" evidence="2">
    <location>
        <begin position="947"/>
        <end position="963"/>
    </location>
</feature>
<dbReference type="Gene3D" id="2.100.10.30">
    <property type="entry name" value="Jacalin-like lectin domain"/>
    <property type="match status" value="1"/>
</dbReference>
<feature type="compositionally biased region" description="Gly residues" evidence="2">
    <location>
        <begin position="1021"/>
        <end position="1031"/>
    </location>
</feature>
<feature type="compositionally biased region" description="Basic and acidic residues" evidence="2">
    <location>
        <begin position="1601"/>
        <end position="1612"/>
    </location>
</feature>
<dbReference type="OrthoDB" id="548587at2759"/>
<gene>
    <name evidence="4" type="ORF">HXX76_008910</name>
</gene>
<feature type="compositionally biased region" description="Low complexity" evidence="2">
    <location>
        <begin position="765"/>
        <end position="783"/>
    </location>
</feature>
<dbReference type="PANTHER" id="PTHR44329:SF214">
    <property type="entry name" value="PROTEIN KINASE DOMAIN-CONTAINING PROTEIN"/>
    <property type="match status" value="1"/>
</dbReference>
<feature type="domain" description="Protein kinase" evidence="3">
    <location>
        <begin position="1523"/>
        <end position="1889"/>
    </location>
</feature>
<dbReference type="PROSITE" id="PS50011">
    <property type="entry name" value="PROTEIN_KINASE_DOM"/>
    <property type="match status" value="1"/>
</dbReference>
<feature type="compositionally biased region" description="Low complexity" evidence="2">
    <location>
        <begin position="1098"/>
        <end position="1122"/>
    </location>
</feature>
<keyword evidence="1" id="KW-0547">Nucleotide-binding</keyword>
<dbReference type="PROSITE" id="PS00107">
    <property type="entry name" value="PROTEIN_KINASE_ATP"/>
    <property type="match status" value="1"/>
</dbReference>
<proteinExistence type="predicted"/>
<dbReference type="InterPro" id="IPR008266">
    <property type="entry name" value="Tyr_kinase_AS"/>
</dbReference>
<dbReference type="InterPro" id="IPR000719">
    <property type="entry name" value="Prot_kinase_dom"/>
</dbReference>
<name>A0A835VYG7_CHLIN</name>
<dbReference type="InterPro" id="IPR051681">
    <property type="entry name" value="Ser/Thr_Kinases-Pseudokinases"/>
</dbReference>
<feature type="compositionally biased region" description="Polar residues" evidence="2">
    <location>
        <begin position="1304"/>
        <end position="1315"/>
    </location>
</feature>
<dbReference type="InterPro" id="IPR011009">
    <property type="entry name" value="Kinase-like_dom_sf"/>
</dbReference>
<protein>
    <recommendedName>
        <fullName evidence="3">Protein kinase domain-containing protein</fullName>
    </recommendedName>
</protein>
<keyword evidence="1" id="KW-0067">ATP-binding</keyword>
<feature type="compositionally biased region" description="Low complexity" evidence="2">
    <location>
        <begin position="737"/>
        <end position="756"/>
    </location>
</feature>
<feature type="region of interest" description="Disordered" evidence="2">
    <location>
        <begin position="1391"/>
        <end position="1420"/>
    </location>
</feature>
<evidence type="ECO:0000313" key="4">
    <source>
        <dbReference type="EMBL" id="KAG2432565.1"/>
    </source>
</evidence>
<evidence type="ECO:0000256" key="2">
    <source>
        <dbReference type="SAM" id="MobiDB-lite"/>
    </source>
</evidence>
<feature type="region of interest" description="Disordered" evidence="2">
    <location>
        <begin position="947"/>
        <end position="1031"/>
    </location>
</feature>
<evidence type="ECO:0000256" key="1">
    <source>
        <dbReference type="PROSITE-ProRule" id="PRU10141"/>
    </source>
</evidence>
<organism evidence="4 5">
    <name type="scientific">Chlamydomonas incerta</name>
    <dbReference type="NCBI Taxonomy" id="51695"/>
    <lineage>
        <taxon>Eukaryota</taxon>
        <taxon>Viridiplantae</taxon>
        <taxon>Chlorophyta</taxon>
        <taxon>core chlorophytes</taxon>
        <taxon>Chlorophyceae</taxon>
        <taxon>CS clade</taxon>
        <taxon>Chlamydomonadales</taxon>
        <taxon>Chlamydomonadaceae</taxon>
        <taxon>Chlamydomonas</taxon>
    </lineage>
</organism>
<comment type="caution">
    <text evidence="4">The sequence shown here is derived from an EMBL/GenBank/DDBJ whole genome shotgun (WGS) entry which is preliminary data.</text>
</comment>
<sequence>MSLASAELVLAAHLQARLPGLVGTSASAQAGGGAAPAVSGLWTWDASRLCRAALLTPRPAAAAATGGDAPPPVLVSLEGRPCAQRLPYVCVLDADVRAAGLTPSSEWVRTHGQNVSSAGAAAGDATAATGLVVGSSSPHLQGPERSGLVLLRSGYALGGTRVPLGLKAEEWGKGLLDNSKPPYSQLRTSAFDDSELFWSRGPVVSAFFRSQHGRLLALRPVREAEAEAEAEAAAAAATDAAAAEGATTSSTTSTTTTTSSSLLSGGVFGASRPDLDTIAAPYETHHVGPYRDYIVSVQGCFRTLAVEVLVLTSRSGRRYRLGRGSCTVWFREDAPPGGYLAGFAGLQLDVGHLARQQQEQPLPWAEGQLLNAPWLMQVELVWAAPAGSPPPAYTQRLPALLRHSTAQIAPPSSACPGAYPLSSLTEELMHYCTWPWRELWPSYTYAPITGVGCPSNTCCRKPLYVPGEGVYVPYNYTQPTCSADLSGCTRSCQVQAGLCGVVPDRPALHFALSPPAPSDSLGGDMAAAGATPTAAAAVGPQSFIVFPDAHVSYEAAADMCRSSNYMGLTWRFPLASEVLAWSTALDIRNPAYEALTDLGYFWLGDVGGASSSDSGTTLCATALYGSGGAAGGGSGSGDGGAGEYDRVTYDSSAPCYGVAAVVCAAAAPLDPAVGSSSGSSSGSSTGGSRLVQPADGRDAGGRTWSPGPHRLTASRRGLGSGNYGNITCSATLLEAASSGSSSSNSSSKSSSSSTLGSGAGGSSNGAGSSSGASQQQQQLQQQPALATNLTVGLTAPPRAFLVSAALQASDVGNSVSAVSALGVELGGGAAAAAAASPAAAATVLTAGNPSTRSWHRLELLPGEVVVAASGCAGGHLELLLLHTSSGRVLAPPLTAGPEGAAAGSAACTSSFAEAAPAGGYLVGFQLTYGQFIESVRLLWGQPLTPAGAAAASGGSSSDGSVASGSGGEGFAGHEGRGGALDSAVGSSPGASELWAAGPHGEQQPAAGSPPSGNRSAPQPGSSGGSGGGGGGAVSPAVIGGAVAGGIAVLLAVALAAVYLHRRRSKQQQHQQAPEGKQGGHVKAADCPLRGGDNPPPSTSASSSGGSAAASTDNRGGSTSGSSCSRTLAGECGAIPLNAARQGSGTASAAVSSAGQTVSSTCGAPRGEACVTLVMDVDRGERAAAVVALPAAGGAVVAEDGNGHTAAGTAAAGTAGGVLGVLRYAAPTGVLPHGRLSASVRIQHACEIRCEAVTGLHAAPGAAAAAAAGAAAPPDRADPRPGFDAMATAPVARVVPLRVPVTSKRPPQQSLSQRQLHQAEAAPRSGGLPGRDADRRSGSGSVAASSTCRPADSLLPRLPSSNLWEQRPPVSRLLHQLPSSSQSMCCAVPVMPGEQGGHATPARQPAAPQAQGHPPATSPDEDFRSRLCAYVSSCQTLSSVAERCSVVDADAHVAAALRQKPNDSEVWVCQQRQQRQEQRQQRPAHGGFELQQCIEESLTTAQAELLAAGGRKQAQAHHGAACELVLASVLGKGAFGVVFNGTWRGLRVAVKTLVVHDSLAGAETRQRHRAIVEAAISKSLRHLNVVTTYETQVVPLSVPAAARDRPAPPDRADAAAGAGSAAGGGGASGDLVAAAGDLVATGGGGGVQDPTSDTYKLLLVMEYCDAGSLARALEMGAVGSVAAGGAARLCALTLALDVACGMKHIHARNIVHGDLSAGNILLSSTAAAVRCHGGDAADAPLRAPLAGMWAPPVVAKVADFGLSVHMGEHHTHASNRYQGTPAYTAPEVLFRGRLSAAADVWSFGCLLLELAHGERIGRIRARAAGDAAAAAAAAAPAAGAAGGQAATVHWAEPPPGSSPRLAQLLAACLAMDPSARPSFDQVTEALVAILVESHSHTMWCNNPTMNGASQQHQG</sequence>
<dbReference type="Pfam" id="PF00069">
    <property type="entry name" value="Pkinase"/>
    <property type="match status" value="1"/>
</dbReference>
<dbReference type="PROSITE" id="PS00109">
    <property type="entry name" value="PROTEIN_KINASE_TYR"/>
    <property type="match status" value="1"/>
</dbReference>
<feature type="compositionally biased region" description="Low complexity" evidence="2">
    <location>
        <begin position="231"/>
        <end position="261"/>
    </location>
</feature>
<feature type="region of interest" description="Disordered" evidence="2">
    <location>
        <begin position="229"/>
        <end position="263"/>
    </location>
</feature>
<dbReference type="EMBL" id="JAEHOC010000021">
    <property type="protein sequence ID" value="KAG2432565.1"/>
    <property type="molecule type" value="Genomic_DNA"/>
</dbReference>
<dbReference type="Proteomes" id="UP000650467">
    <property type="component" value="Unassembled WGS sequence"/>
</dbReference>
<evidence type="ECO:0000313" key="5">
    <source>
        <dbReference type="Proteomes" id="UP000650467"/>
    </source>
</evidence>
<evidence type="ECO:0000259" key="3">
    <source>
        <dbReference type="PROSITE" id="PS50011"/>
    </source>
</evidence>
<dbReference type="GO" id="GO:0005524">
    <property type="term" value="F:ATP binding"/>
    <property type="evidence" value="ECO:0007669"/>
    <property type="project" value="UniProtKB-UniRule"/>
</dbReference>
<keyword evidence="5" id="KW-1185">Reference proteome</keyword>
<feature type="region of interest" description="Disordered" evidence="2">
    <location>
        <begin position="1065"/>
        <end position="1122"/>
    </location>
</feature>
<dbReference type="InterPro" id="IPR036404">
    <property type="entry name" value="Jacalin-like_lectin_dom_sf"/>
</dbReference>
<reference evidence="4" key="1">
    <citation type="journal article" date="2020" name="bioRxiv">
        <title>Comparative genomics of Chlamydomonas.</title>
        <authorList>
            <person name="Craig R.J."/>
            <person name="Hasan A.R."/>
            <person name="Ness R.W."/>
            <person name="Keightley P.D."/>
        </authorList>
    </citation>
    <scope>NUCLEOTIDE SEQUENCE</scope>
    <source>
        <strain evidence="4">SAG 7.73</strain>
    </source>
</reference>
<dbReference type="SUPFAM" id="SSF56112">
    <property type="entry name" value="Protein kinase-like (PK-like)"/>
    <property type="match status" value="1"/>
</dbReference>
<feature type="region of interest" description="Disordered" evidence="2">
    <location>
        <begin position="1298"/>
        <end position="1361"/>
    </location>
</feature>
<dbReference type="InterPro" id="IPR017441">
    <property type="entry name" value="Protein_kinase_ATP_BS"/>
</dbReference>
<feature type="region of interest" description="Disordered" evidence="2">
    <location>
        <begin position="1599"/>
        <end position="1618"/>
    </location>
</feature>
<feature type="region of interest" description="Disordered" evidence="2">
    <location>
        <begin position="674"/>
        <end position="718"/>
    </location>
</feature>
<feature type="region of interest" description="Disordered" evidence="2">
    <location>
        <begin position="737"/>
        <end position="783"/>
    </location>
</feature>
<feature type="compositionally biased region" description="Low complexity" evidence="2">
    <location>
        <begin position="674"/>
        <end position="688"/>
    </location>
</feature>
<feature type="binding site" evidence="1">
    <location>
        <position position="1550"/>
    </location>
    <ligand>
        <name>ATP</name>
        <dbReference type="ChEBI" id="CHEBI:30616"/>
    </ligand>
</feature>
<dbReference type="Gene3D" id="1.10.510.10">
    <property type="entry name" value="Transferase(Phosphotransferase) domain 1"/>
    <property type="match status" value="1"/>
</dbReference>
<accession>A0A835VYG7</accession>
<dbReference type="PANTHER" id="PTHR44329">
    <property type="entry name" value="SERINE/THREONINE-PROTEIN KINASE TNNI3K-RELATED"/>
    <property type="match status" value="1"/>
</dbReference>